<evidence type="ECO:0000313" key="4">
    <source>
        <dbReference type="EMBL" id="RCS54601.1"/>
    </source>
</evidence>
<feature type="domain" description="EF-hand" evidence="3">
    <location>
        <begin position="50"/>
        <end position="85"/>
    </location>
</feature>
<reference evidence="4 5" key="1">
    <citation type="submission" date="2018-07" db="EMBL/GenBank/DDBJ databases">
        <title>Comparative genomes isolates from brazilian mangrove.</title>
        <authorList>
            <person name="De Araujo J.E."/>
            <person name="Taketani R.G."/>
            <person name="Silva M.C.P."/>
            <person name="Lourenco M.V."/>
            <person name="Oliveira V.M."/>
            <person name="Andreote F.D."/>
        </authorList>
    </citation>
    <scope>NUCLEOTIDE SEQUENCE [LARGE SCALE GENOMIC DNA]</scope>
    <source>
        <strain evidence="4 5">HEX PRIS-MGV</strain>
    </source>
</reference>
<accession>A0A368KWA5</accession>
<protein>
    <recommendedName>
        <fullName evidence="3">EF-hand domain-containing protein</fullName>
    </recommendedName>
</protein>
<comment type="caution">
    <text evidence="4">The sequence shown here is derived from an EMBL/GenBank/DDBJ whole genome shotgun (WGS) entry which is preliminary data.</text>
</comment>
<dbReference type="InterPro" id="IPR002048">
    <property type="entry name" value="EF_hand_dom"/>
</dbReference>
<feature type="region of interest" description="Disordered" evidence="1">
    <location>
        <begin position="292"/>
        <end position="332"/>
    </location>
</feature>
<feature type="signal peptide" evidence="2">
    <location>
        <begin position="1"/>
        <end position="26"/>
    </location>
</feature>
<keyword evidence="2" id="KW-0732">Signal</keyword>
<dbReference type="PROSITE" id="PS50222">
    <property type="entry name" value="EF_HAND_2"/>
    <property type="match status" value="1"/>
</dbReference>
<evidence type="ECO:0000256" key="2">
    <source>
        <dbReference type="SAM" id="SignalP"/>
    </source>
</evidence>
<dbReference type="InterPro" id="IPR018247">
    <property type="entry name" value="EF_Hand_1_Ca_BS"/>
</dbReference>
<dbReference type="RefSeq" id="WP_114367666.1">
    <property type="nucleotide sequence ID" value="NZ_QPEX01000010.1"/>
</dbReference>
<evidence type="ECO:0000256" key="1">
    <source>
        <dbReference type="SAM" id="MobiDB-lite"/>
    </source>
</evidence>
<organism evidence="4 5">
    <name type="scientific">Bremerella cremea</name>
    <dbReference type="NCBI Taxonomy" id="1031537"/>
    <lineage>
        <taxon>Bacteria</taxon>
        <taxon>Pseudomonadati</taxon>
        <taxon>Planctomycetota</taxon>
        <taxon>Planctomycetia</taxon>
        <taxon>Pirellulales</taxon>
        <taxon>Pirellulaceae</taxon>
        <taxon>Bremerella</taxon>
    </lineage>
</organism>
<dbReference type="SUPFAM" id="SSF47473">
    <property type="entry name" value="EF-hand"/>
    <property type="match status" value="1"/>
</dbReference>
<gene>
    <name evidence="4" type="ORF">DTL42_05565</name>
</gene>
<sequence length="405" mass="44282">MNARFYSWLVLSLLLVGIGSSGLVLAEDANDSPELTEVVEVTEAQEAVPQPESSHAEYFRHFDADGNGLLEGDELIVLPRMLSQDLDLDRGHPDNLLKGKVTSEKFDEALESLRKQMLQAKKLGEEERRFKAYRSQLVREATQETSEQIAMNANEQPVAEAVEEVTEEKPAEVGSGRVEVLLLRRKSEKLPHQAFSEEVLHVAGKAGPALATRLLPWLADEKNSNVQLMDYFLITTSDDAPVMVQFSGREPSAQVGSRGGSEYINVGTIVKLSSKTMEDGRTTVAIHFEKSIAEPVTGNEEKAKESSQDTAATDKPSARPNAAANTENDRERERAAMLEAIQRARGGFGGRSDPRAAQGSLPEISSMTISGTLTLRPGEPALLSESGQLERGIYEETIILVEVKP</sequence>
<name>A0A368KWA5_9BACT</name>
<dbReference type="InterPro" id="IPR011992">
    <property type="entry name" value="EF-hand-dom_pair"/>
</dbReference>
<proteinExistence type="predicted"/>
<dbReference type="GO" id="GO:0005509">
    <property type="term" value="F:calcium ion binding"/>
    <property type="evidence" value="ECO:0007669"/>
    <property type="project" value="InterPro"/>
</dbReference>
<dbReference type="PROSITE" id="PS00018">
    <property type="entry name" value="EF_HAND_1"/>
    <property type="match status" value="1"/>
</dbReference>
<dbReference type="Proteomes" id="UP000253562">
    <property type="component" value="Unassembled WGS sequence"/>
</dbReference>
<dbReference type="Gene3D" id="1.10.238.10">
    <property type="entry name" value="EF-hand"/>
    <property type="match status" value="1"/>
</dbReference>
<dbReference type="EMBL" id="QPEX01000010">
    <property type="protein sequence ID" value="RCS54601.1"/>
    <property type="molecule type" value="Genomic_DNA"/>
</dbReference>
<feature type="chain" id="PRO_5016851516" description="EF-hand domain-containing protein" evidence="2">
    <location>
        <begin position="27"/>
        <end position="405"/>
    </location>
</feature>
<evidence type="ECO:0000259" key="3">
    <source>
        <dbReference type="PROSITE" id="PS50222"/>
    </source>
</evidence>
<evidence type="ECO:0000313" key="5">
    <source>
        <dbReference type="Proteomes" id="UP000253562"/>
    </source>
</evidence>
<dbReference type="OrthoDB" id="291914at2"/>
<dbReference type="AlphaFoldDB" id="A0A368KWA5"/>